<gene>
    <name evidence="2" type="ORF">OB960_03175</name>
</gene>
<dbReference type="Proteomes" id="UP001321018">
    <property type="component" value="Unassembled WGS sequence"/>
</dbReference>
<protein>
    <recommendedName>
        <fullName evidence="1">DUF7122 domain-containing protein</fullName>
    </recommendedName>
</protein>
<accession>A0AAP2YVR5</accession>
<name>A0AAP2YVR5_9EURY</name>
<organism evidence="2 3">
    <name type="scientific">Natronoglomus mannanivorans</name>
    <dbReference type="NCBI Taxonomy" id="2979990"/>
    <lineage>
        <taxon>Archaea</taxon>
        <taxon>Methanobacteriati</taxon>
        <taxon>Methanobacteriota</taxon>
        <taxon>Stenosarchaea group</taxon>
        <taxon>Halobacteria</taxon>
        <taxon>Halobacteriales</taxon>
        <taxon>Natrialbaceae</taxon>
        <taxon>Natronoglomus</taxon>
    </lineage>
</organism>
<evidence type="ECO:0000259" key="1">
    <source>
        <dbReference type="Pfam" id="PF23437"/>
    </source>
</evidence>
<dbReference type="EMBL" id="JAOPKA010000001">
    <property type="protein sequence ID" value="MCU4740397.1"/>
    <property type="molecule type" value="Genomic_DNA"/>
</dbReference>
<evidence type="ECO:0000313" key="2">
    <source>
        <dbReference type="EMBL" id="MCU4740397.1"/>
    </source>
</evidence>
<dbReference type="Pfam" id="PF23437">
    <property type="entry name" value="DUF7122"/>
    <property type="match status" value="1"/>
</dbReference>
<dbReference type="AlphaFoldDB" id="A0AAP2YVR5"/>
<dbReference type="InterPro" id="IPR055546">
    <property type="entry name" value="DUF7122"/>
</dbReference>
<evidence type="ECO:0000313" key="3">
    <source>
        <dbReference type="Proteomes" id="UP001321018"/>
    </source>
</evidence>
<reference evidence="2" key="1">
    <citation type="submission" date="2022-09" db="EMBL/GenBank/DDBJ databases">
        <title>Enrichment on poylsaccharides allowed isolation of novel metabolic and taxonomic groups of Haloarchaea.</title>
        <authorList>
            <person name="Sorokin D.Y."/>
            <person name="Elcheninov A.G."/>
            <person name="Khizhniak T.V."/>
            <person name="Kolganova T.V."/>
            <person name="Kublanov I.V."/>
        </authorList>
    </citation>
    <scope>NUCLEOTIDE SEQUENCE</scope>
    <source>
        <strain evidence="2">AArc-xg1-1</strain>
    </source>
</reference>
<proteinExistence type="predicted"/>
<sequence length="170" mass="19120">MSGDNVGQRFDRLPATAAERTVDGRATREEVVDYFETRFGIPGETFDEYTFWEKGSGKIWVYAGEAPSPVEIEAIGMTCLRTRQEHWKPTTDAVQRFGTRADRCVIELSREEAVRFVAGEDQDLEWDGDWGYLIAAHEVAGSVEPLGVGLYVHGEFRSMVPKGRQRGLES</sequence>
<comment type="caution">
    <text evidence="2">The sequence shown here is derived from an EMBL/GenBank/DDBJ whole genome shotgun (WGS) entry which is preliminary data.</text>
</comment>
<feature type="domain" description="DUF7122" evidence="1">
    <location>
        <begin position="4"/>
        <end position="76"/>
    </location>
</feature>
<dbReference type="RefSeq" id="WP_338002230.1">
    <property type="nucleotide sequence ID" value="NZ_JAOPKA010000001.1"/>
</dbReference>